<keyword evidence="1" id="KW-0802">TPR repeat</keyword>
<reference evidence="4 5" key="1">
    <citation type="submission" date="2016-10" db="EMBL/GenBank/DDBJ databases">
        <authorList>
            <person name="de Groot N.N."/>
        </authorList>
    </citation>
    <scope>NUCLEOTIDE SEQUENCE [LARGE SCALE GENOMIC DNA]</scope>
    <source>
        <strain evidence="4 5">CGMCC 1.10210</strain>
    </source>
</reference>
<dbReference type="InterPro" id="IPR011990">
    <property type="entry name" value="TPR-like_helical_dom_sf"/>
</dbReference>
<feature type="repeat" description="TPR" evidence="1">
    <location>
        <begin position="327"/>
        <end position="360"/>
    </location>
</feature>
<evidence type="ECO:0000313" key="4">
    <source>
        <dbReference type="EMBL" id="SFD42085.1"/>
    </source>
</evidence>
<dbReference type="EMBL" id="FOMB01000056">
    <property type="protein sequence ID" value="SFD42085.1"/>
    <property type="molecule type" value="Genomic_DNA"/>
</dbReference>
<dbReference type="Pfam" id="PF14559">
    <property type="entry name" value="TPR_19"/>
    <property type="match status" value="2"/>
</dbReference>
<evidence type="ECO:0000256" key="3">
    <source>
        <dbReference type="SAM" id="Phobius"/>
    </source>
</evidence>
<dbReference type="STRING" id="728005.SAMN04488059_1567"/>
<keyword evidence="3" id="KW-0812">Transmembrane</keyword>
<feature type="compositionally biased region" description="Low complexity" evidence="2">
    <location>
        <begin position="22"/>
        <end position="32"/>
    </location>
</feature>
<dbReference type="InterPro" id="IPR019734">
    <property type="entry name" value="TPR_rpt"/>
</dbReference>
<dbReference type="Pfam" id="PF13432">
    <property type="entry name" value="TPR_16"/>
    <property type="match status" value="1"/>
</dbReference>
<dbReference type="AlphaFoldDB" id="A0A1I1S6G1"/>
<feature type="repeat" description="TPR" evidence="1">
    <location>
        <begin position="395"/>
        <end position="428"/>
    </location>
</feature>
<dbReference type="OrthoDB" id="9807521at2"/>
<dbReference type="PANTHER" id="PTHR12558">
    <property type="entry name" value="CELL DIVISION CYCLE 16,23,27"/>
    <property type="match status" value="1"/>
</dbReference>
<keyword evidence="3" id="KW-0472">Membrane</keyword>
<feature type="repeat" description="TPR" evidence="1">
    <location>
        <begin position="293"/>
        <end position="326"/>
    </location>
</feature>
<accession>A0A1I1S6G1</accession>
<dbReference type="PROSITE" id="PS50005">
    <property type="entry name" value="TPR"/>
    <property type="match status" value="5"/>
</dbReference>
<proteinExistence type="predicted"/>
<feature type="repeat" description="TPR" evidence="1">
    <location>
        <begin position="497"/>
        <end position="530"/>
    </location>
</feature>
<dbReference type="SMART" id="SM00028">
    <property type="entry name" value="TPR"/>
    <property type="match status" value="8"/>
</dbReference>
<evidence type="ECO:0000256" key="2">
    <source>
        <dbReference type="SAM" id="MobiDB-lite"/>
    </source>
</evidence>
<dbReference type="RefSeq" id="WP_046172197.1">
    <property type="nucleotide sequence ID" value="NZ_FOMB01000056.1"/>
</dbReference>
<evidence type="ECO:0000313" key="5">
    <source>
        <dbReference type="Proteomes" id="UP000182258"/>
    </source>
</evidence>
<gene>
    <name evidence="4" type="ORF">SAMN04488059_1567</name>
</gene>
<name>A0A1I1S6G1_9HYPH</name>
<organism evidence="4 5">
    <name type="scientific">Devosia psychrophila</name>
    <dbReference type="NCBI Taxonomy" id="728005"/>
    <lineage>
        <taxon>Bacteria</taxon>
        <taxon>Pseudomonadati</taxon>
        <taxon>Pseudomonadota</taxon>
        <taxon>Alphaproteobacteria</taxon>
        <taxon>Hyphomicrobiales</taxon>
        <taxon>Devosiaceae</taxon>
        <taxon>Devosia</taxon>
    </lineage>
</organism>
<dbReference type="SUPFAM" id="SSF48452">
    <property type="entry name" value="TPR-like"/>
    <property type="match status" value="1"/>
</dbReference>
<evidence type="ECO:0000256" key="1">
    <source>
        <dbReference type="PROSITE-ProRule" id="PRU00339"/>
    </source>
</evidence>
<dbReference type="Pfam" id="PF13181">
    <property type="entry name" value="TPR_8"/>
    <property type="match status" value="1"/>
</dbReference>
<dbReference type="PANTHER" id="PTHR12558:SF13">
    <property type="entry name" value="CELL DIVISION CYCLE PROTEIN 27 HOMOLOG"/>
    <property type="match status" value="1"/>
</dbReference>
<feature type="repeat" description="TPR" evidence="1">
    <location>
        <begin position="429"/>
        <end position="462"/>
    </location>
</feature>
<feature type="region of interest" description="Disordered" evidence="2">
    <location>
        <begin position="1"/>
        <end position="44"/>
    </location>
</feature>
<dbReference type="Gene3D" id="1.25.40.10">
    <property type="entry name" value="Tetratricopeptide repeat domain"/>
    <property type="match status" value="1"/>
</dbReference>
<keyword evidence="3" id="KW-1133">Transmembrane helix</keyword>
<protein>
    <submittedName>
        <fullName evidence="4">Tetratricopeptide repeat-containing protein</fullName>
    </submittedName>
</protein>
<sequence>MEGPAASVSVPKKAPARKRKSAPATAEAVVAPTPEPPVTDTRPTSRSFELMLRVASLTSDIRTLVFNLFVLLLVGLLAPVVLSQFWRNEVVVEAITVPAQLQTMGLTPEVASARLVDALREVERAGGSAIEAIDVVASTDRVDFSIPDSGLSVDSLVYYVRRFFNIEETRIGGEFRCADPDCSTPGVSLRLRVFSGESHVLQIRAVQNSTESQYFYDAALRVMEEYRPIVALAAILDDQPIRAEVMARSIIRSRAAEAHWAHNLLGILKNNANQPQMAIDEFEAALALVPEFLPAKANLANTLLAEGDAPQALRLFKEIQRADPNNVRAVEGLADLASAEGNLDRAVELYRRATELDPSAPRYLIKAALMQLGAGEEPAGIVLLEEALQIDPSDPAALGQLGLLHFMKSDYAAAVPFYRNAADFEPGNAELQYQLGLSMLMSDDAEGAVERFKITAELDPGNVDYRRGLAEALDKLGLYSEAQVVLAEAAVIAPDDPGLIYQQAMNYQHLARNGDAIAAYKRVVELNPDSMDAIIAQRFIELLEQGHELPASETRAPATLSRRGNEEAPRR</sequence>
<feature type="transmembrane region" description="Helical" evidence="3">
    <location>
        <begin position="64"/>
        <end position="86"/>
    </location>
</feature>
<dbReference type="Proteomes" id="UP000182258">
    <property type="component" value="Unassembled WGS sequence"/>
</dbReference>
<feature type="region of interest" description="Disordered" evidence="2">
    <location>
        <begin position="550"/>
        <end position="571"/>
    </location>
</feature>